<protein>
    <submittedName>
        <fullName evidence="11">Mechanosensitive ion channel</fullName>
    </submittedName>
</protein>
<dbReference type="Pfam" id="PF00924">
    <property type="entry name" value="MS_channel_2nd"/>
    <property type="match status" value="1"/>
</dbReference>
<dbReference type="Gene3D" id="1.10.287.1260">
    <property type="match status" value="1"/>
</dbReference>
<name>A0A9D1CZY9_9FIRM</name>
<evidence type="ECO:0000256" key="3">
    <source>
        <dbReference type="ARBA" id="ARBA00022475"/>
    </source>
</evidence>
<dbReference type="InterPro" id="IPR010920">
    <property type="entry name" value="LSM_dom_sf"/>
</dbReference>
<dbReference type="InterPro" id="IPR008910">
    <property type="entry name" value="MSC_TM_helix"/>
</dbReference>
<reference evidence="11" key="1">
    <citation type="submission" date="2020-10" db="EMBL/GenBank/DDBJ databases">
        <authorList>
            <person name="Gilroy R."/>
        </authorList>
    </citation>
    <scope>NUCLEOTIDE SEQUENCE</scope>
    <source>
        <strain evidence="11">ChiSjej3B21-11622</strain>
    </source>
</reference>
<dbReference type="Pfam" id="PF05552">
    <property type="entry name" value="MS_channel_1st_1"/>
    <property type="match status" value="1"/>
</dbReference>
<reference evidence="11" key="2">
    <citation type="journal article" date="2021" name="PeerJ">
        <title>Extensive microbial diversity within the chicken gut microbiome revealed by metagenomics and culture.</title>
        <authorList>
            <person name="Gilroy R."/>
            <person name="Ravi A."/>
            <person name="Getino M."/>
            <person name="Pursley I."/>
            <person name="Horton D.L."/>
            <person name="Alikhan N.F."/>
            <person name="Baker D."/>
            <person name="Gharbi K."/>
            <person name="Hall N."/>
            <person name="Watson M."/>
            <person name="Adriaenssens E.M."/>
            <person name="Foster-Nyarko E."/>
            <person name="Jarju S."/>
            <person name="Secka A."/>
            <person name="Antonio M."/>
            <person name="Oren A."/>
            <person name="Chaudhuri R.R."/>
            <person name="La Ragione R."/>
            <person name="Hildebrand F."/>
            <person name="Pallen M.J."/>
        </authorList>
    </citation>
    <scope>NUCLEOTIDE SEQUENCE</scope>
    <source>
        <strain evidence="11">ChiSjej3B21-11622</strain>
    </source>
</reference>
<evidence type="ECO:0000256" key="5">
    <source>
        <dbReference type="ARBA" id="ARBA00022989"/>
    </source>
</evidence>
<dbReference type="PANTHER" id="PTHR30221:SF1">
    <property type="entry name" value="SMALL-CONDUCTANCE MECHANOSENSITIVE CHANNEL"/>
    <property type="match status" value="1"/>
</dbReference>
<comment type="caution">
    <text evidence="11">The sequence shown here is derived from an EMBL/GenBank/DDBJ whole genome shotgun (WGS) entry which is preliminary data.</text>
</comment>
<dbReference type="Pfam" id="PF21088">
    <property type="entry name" value="MS_channel_1st"/>
    <property type="match status" value="1"/>
</dbReference>
<proteinExistence type="inferred from homology"/>
<dbReference type="EMBL" id="DVFT01000047">
    <property type="protein sequence ID" value="HIQ95585.1"/>
    <property type="molecule type" value="Genomic_DNA"/>
</dbReference>
<accession>A0A9D1CZY9</accession>
<dbReference type="SUPFAM" id="SSF50182">
    <property type="entry name" value="Sm-like ribonucleoproteins"/>
    <property type="match status" value="1"/>
</dbReference>
<feature type="domain" description="Mechanosensitive ion channel transmembrane helices 2/3" evidence="10">
    <location>
        <begin position="87"/>
        <end position="127"/>
    </location>
</feature>
<keyword evidence="4 7" id="KW-0812">Transmembrane</keyword>
<dbReference type="InterPro" id="IPR006686">
    <property type="entry name" value="MscS_channel_CS"/>
</dbReference>
<dbReference type="Gene3D" id="3.30.70.100">
    <property type="match status" value="1"/>
</dbReference>
<dbReference type="SUPFAM" id="SSF82689">
    <property type="entry name" value="Mechanosensitive channel protein MscS (YggB), C-terminal domain"/>
    <property type="match status" value="1"/>
</dbReference>
<feature type="domain" description="Mechanosensitive ion channel MscS" evidence="8">
    <location>
        <begin position="129"/>
        <end position="196"/>
    </location>
</feature>
<dbReference type="Proteomes" id="UP000886886">
    <property type="component" value="Unassembled WGS sequence"/>
</dbReference>
<dbReference type="InterPro" id="IPR049278">
    <property type="entry name" value="MS_channel_C"/>
</dbReference>
<evidence type="ECO:0000256" key="2">
    <source>
        <dbReference type="ARBA" id="ARBA00008017"/>
    </source>
</evidence>
<feature type="transmembrane region" description="Helical" evidence="7">
    <location>
        <begin position="107"/>
        <end position="126"/>
    </location>
</feature>
<dbReference type="InterPro" id="IPR049142">
    <property type="entry name" value="MS_channel_1st"/>
</dbReference>
<dbReference type="GO" id="GO:0005886">
    <property type="term" value="C:plasma membrane"/>
    <property type="evidence" value="ECO:0007669"/>
    <property type="project" value="UniProtKB-SubCell"/>
</dbReference>
<keyword evidence="6 7" id="KW-0472">Membrane</keyword>
<evidence type="ECO:0000259" key="8">
    <source>
        <dbReference type="Pfam" id="PF00924"/>
    </source>
</evidence>
<dbReference type="Gene3D" id="2.30.30.60">
    <property type="match status" value="1"/>
</dbReference>
<sequence>MNFLAAQELTSEVTAQVTAEVTEKTNHFFSFFEAHSSDLIAFGVKLFFAALIFFIGRTLIRWIRRLVRHSIARSKADVGVEQFIDSLLKFVLYAILFFAILQEFGVPSASVAAAIASGGVAISLALKESLSNLAGGVLILLLRPFSVGDYIREDTNGNEGTVTEIHIYYTKLSTLDNKQVVIPNGILANNSLTNVTSQDKRQLDIKIGISYQADLKLAKGLIAGILEAEDGILKDTPPLVFVDELGESAVLLGIRAWIATEEYWQVRWRLLETIKLSMDAHGITIPYPQMDIHLSNF</sequence>
<dbReference type="PANTHER" id="PTHR30221">
    <property type="entry name" value="SMALL-CONDUCTANCE MECHANOSENSITIVE CHANNEL"/>
    <property type="match status" value="1"/>
</dbReference>
<evidence type="ECO:0000256" key="7">
    <source>
        <dbReference type="SAM" id="Phobius"/>
    </source>
</evidence>
<feature type="transmembrane region" description="Helical" evidence="7">
    <location>
        <begin position="83"/>
        <end position="101"/>
    </location>
</feature>
<dbReference type="AlphaFoldDB" id="A0A9D1CZY9"/>
<keyword evidence="5 7" id="KW-1133">Transmembrane helix</keyword>
<dbReference type="InterPro" id="IPR023408">
    <property type="entry name" value="MscS_beta-dom_sf"/>
</dbReference>
<evidence type="ECO:0000256" key="1">
    <source>
        <dbReference type="ARBA" id="ARBA00004651"/>
    </source>
</evidence>
<keyword evidence="3" id="KW-1003">Cell membrane</keyword>
<evidence type="ECO:0000313" key="11">
    <source>
        <dbReference type="EMBL" id="HIQ95585.1"/>
    </source>
</evidence>
<evidence type="ECO:0000259" key="9">
    <source>
        <dbReference type="Pfam" id="PF21082"/>
    </source>
</evidence>
<dbReference type="InterPro" id="IPR011066">
    <property type="entry name" value="MscS_channel_C_sf"/>
</dbReference>
<comment type="similarity">
    <text evidence="2">Belongs to the MscS (TC 1.A.23) family.</text>
</comment>
<organism evidence="11 12">
    <name type="scientific">Candidatus Limivivens merdigallinarum</name>
    <dbReference type="NCBI Taxonomy" id="2840859"/>
    <lineage>
        <taxon>Bacteria</taxon>
        <taxon>Bacillati</taxon>
        <taxon>Bacillota</taxon>
        <taxon>Clostridia</taxon>
        <taxon>Lachnospirales</taxon>
        <taxon>Lachnospiraceae</taxon>
        <taxon>Lachnospiraceae incertae sedis</taxon>
        <taxon>Candidatus Limivivens</taxon>
    </lineage>
</organism>
<feature type="domain" description="Mechanosensitive ion channel MscS C-terminal" evidence="9">
    <location>
        <begin position="204"/>
        <end position="285"/>
    </location>
</feature>
<evidence type="ECO:0000256" key="4">
    <source>
        <dbReference type="ARBA" id="ARBA00022692"/>
    </source>
</evidence>
<dbReference type="PROSITE" id="PS01246">
    <property type="entry name" value="UPF0003"/>
    <property type="match status" value="1"/>
</dbReference>
<dbReference type="SUPFAM" id="SSF82861">
    <property type="entry name" value="Mechanosensitive channel protein MscS (YggB), transmembrane region"/>
    <property type="match status" value="1"/>
</dbReference>
<evidence type="ECO:0000259" key="10">
    <source>
        <dbReference type="Pfam" id="PF21088"/>
    </source>
</evidence>
<feature type="transmembrane region" description="Helical" evidence="7">
    <location>
        <begin position="39"/>
        <end position="63"/>
    </location>
</feature>
<dbReference type="InterPro" id="IPR011014">
    <property type="entry name" value="MscS_channel_TM-2"/>
</dbReference>
<dbReference type="InterPro" id="IPR006685">
    <property type="entry name" value="MscS_channel_2nd"/>
</dbReference>
<evidence type="ECO:0000313" key="12">
    <source>
        <dbReference type="Proteomes" id="UP000886886"/>
    </source>
</evidence>
<gene>
    <name evidence="11" type="ORF">IAB26_03385</name>
</gene>
<dbReference type="Pfam" id="PF21082">
    <property type="entry name" value="MS_channel_3rd"/>
    <property type="match status" value="1"/>
</dbReference>
<dbReference type="GO" id="GO:0008381">
    <property type="term" value="F:mechanosensitive monoatomic ion channel activity"/>
    <property type="evidence" value="ECO:0007669"/>
    <property type="project" value="InterPro"/>
</dbReference>
<comment type="subcellular location">
    <subcellularLocation>
        <location evidence="1">Cell membrane</location>
        <topology evidence="1">Multi-pass membrane protein</topology>
    </subcellularLocation>
</comment>
<evidence type="ECO:0000256" key="6">
    <source>
        <dbReference type="ARBA" id="ARBA00023136"/>
    </source>
</evidence>
<dbReference type="InterPro" id="IPR045275">
    <property type="entry name" value="MscS_archaea/bacteria_type"/>
</dbReference>